<comment type="caution">
    <text evidence="2">The sequence shown here is derived from an EMBL/GenBank/DDBJ whole genome shotgun (WGS) entry which is preliminary data.</text>
</comment>
<dbReference type="InterPro" id="IPR041413">
    <property type="entry name" value="MLTR_LBD"/>
</dbReference>
<organism evidence="2 3">
    <name type="scientific">Amnibacterium setariae</name>
    <dbReference type="NCBI Taxonomy" id="2306585"/>
    <lineage>
        <taxon>Bacteria</taxon>
        <taxon>Bacillati</taxon>
        <taxon>Actinomycetota</taxon>
        <taxon>Actinomycetes</taxon>
        <taxon>Micrococcales</taxon>
        <taxon>Microbacteriaceae</taxon>
        <taxon>Amnibacterium</taxon>
    </lineage>
</organism>
<dbReference type="EMBL" id="QXTG01000002">
    <property type="protein sequence ID" value="RIX28408.1"/>
    <property type="molecule type" value="Genomic_DNA"/>
</dbReference>
<dbReference type="SUPFAM" id="SSF47413">
    <property type="entry name" value="lambda repressor-like DNA-binding domains"/>
    <property type="match status" value="1"/>
</dbReference>
<dbReference type="RefSeq" id="WP_119482718.1">
    <property type="nucleotide sequence ID" value="NZ_QXTG01000002.1"/>
</dbReference>
<dbReference type="Pfam" id="PF17765">
    <property type="entry name" value="MLTR_LBD"/>
    <property type="match status" value="1"/>
</dbReference>
<dbReference type="InterPro" id="IPR001387">
    <property type="entry name" value="Cro/C1-type_HTH"/>
</dbReference>
<protein>
    <submittedName>
        <fullName evidence="2">XRE family transcriptional regulator</fullName>
    </submittedName>
</protein>
<dbReference type="Gene3D" id="3.30.450.180">
    <property type="match status" value="1"/>
</dbReference>
<dbReference type="InterPro" id="IPR010982">
    <property type="entry name" value="Lambda_DNA-bd_dom_sf"/>
</dbReference>
<proteinExistence type="predicted"/>
<dbReference type="PROSITE" id="PS50943">
    <property type="entry name" value="HTH_CROC1"/>
    <property type="match status" value="1"/>
</dbReference>
<reference evidence="3" key="1">
    <citation type="submission" date="2018-09" db="EMBL/GenBank/DDBJ databases">
        <authorList>
            <person name="Kim I."/>
        </authorList>
    </citation>
    <scope>NUCLEOTIDE SEQUENCE [LARGE SCALE GENOMIC DNA]</scope>
    <source>
        <strain evidence="3">DD4a</strain>
    </source>
</reference>
<dbReference type="Pfam" id="PF13560">
    <property type="entry name" value="HTH_31"/>
    <property type="match status" value="1"/>
</dbReference>
<feature type="domain" description="HTH cro/C1-type" evidence="1">
    <location>
        <begin position="32"/>
        <end position="83"/>
    </location>
</feature>
<evidence type="ECO:0000259" key="1">
    <source>
        <dbReference type="PROSITE" id="PS50943"/>
    </source>
</evidence>
<dbReference type="OrthoDB" id="3518652at2"/>
<dbReference type="PANTHER" id="PTHR35010:SF2">
    <property type="entry name" value="BLL4672 PROTEIN"/>
    <property type="match status" value="1"/>
</dbReference>
<accession>A0A3A1TXS5</accession>
<dbReference type="GO" id="GO:0003677">
    <property type="term" value="F:DNA binding"/>
    <property type="evidence" value="ECO:0007669"/>
    <property type="project" value="InterPro"/>
</dbReference>
<dbReference type="PANTHER" id="PTHR35010">
    <property type="entry name" value="BLL4672 PROTEIN-RELATED"/>
    <property type="match status" value="1"/>
</dbReference>
<name>A0A3A1TXS5_9MICO</name>
<evidence type="ECO:0000313" key="3">
    <source>
        <dbReference type="Proteomes" id="UP000265742"/>
    </source>
</evidence>
<sequence>MDTRVEIREFLTSRRARLTPQAAGLPAFGGNRRVQGLRREEVAMLAGVSVDYYTQLERGRLTGVSDTVIEALVRALRLDEAEREHLFDLARAANDSPVAPHARRTAEAVRPTIQRMLDAITEAPAWVRNERFDLLAGNALGRALYSPVFTMPGRVNTARFAFLDPAAKTFFRDWEHTADDTVATLHGVAGRNPYDKRLTDLIGELSTRSEAFRRRWAAHDVRFHRTGLKRLHHPVVGDLDLTFEALELPADPGLLMLVYGAEPGTPSSDGLRLLATLQATERAAATADD</sequence>
<dbReference type="CDD" id="cd00093">
    <property type="entry name" value="HTH_XRE"/>
    <property type="match status" value="1"/>
</dbReference>
<evidence type="ECO:0000313" key="2">
    <source>
        <dbReference type="EMBL" id="RIX28408.1"/>
    </source>
</evidence>
<dbReference type="SMART" id="SM00530">
    <property type="entry name" value="HTH_XRE"/>
    <property type="match status" value="1"/>
</dbReference>
<dbReference type="AlphaFoldDB" id="A0A3A1TXS5"/>
<dbReference type="Gene3D" id="1.10.260.40">
    <property type="entry name" value="lambda repressor-like DNA-binding domains"/>
    <property type="match status" value="1"/>
</dbReference>
<gene>
    <name evidence="2" type="ORF">D1781_13320</name>
</gene>
<dbReference type="Proteomes" id="UP000265742">
    <property type="component" value="Unassembled WGS sequence"/>
</dbReference>
<keyword evidence="3" id="KW-1185">Reference proteome</keyword>